<dbReference type="SUPFAM" id="SSF52540">
    <property type="entry name" value="P-loop containing nucleoside triphosphate hydrolases"/>
    <property type="match status" value="1"/>
</dbReference>
<feature type="binding site" evidence="3">
    <location>
        <begin position="431"/>
        <end position="438"/>
    </location>
    <ligand>
        <name>ATP</name>
        <dbReference type="ChEBI" id="CHEBI:30616"/>
    </ligand>
</feature>
<dbReference type="InterPro" id="IPR027417">
    <property type="entry name" value="P-loop_NTPase"/>
</dbReference>
<evidence type="ECO:0000259" key="6">
    <source>
        <dbReference type="PROSITE" id="PS50901"/>
    </source>
</evidence>
<dbReference type="PANTHER" id="PTHR22683">
    <property type="entry name" value="SPORULATION PROTEIN RELATED"/>
    <property type="match status" value="1"/>
</dbReference>
<dbReference type="Proteomes" id="UP001330812">
    <property type="component" value="Chromosome"/>
</dbReference>
<dbReference type="InterPro" id="IPR002543">
    <property type="entry name" value="FtsK_dom"/>
</dbReference>
<proteinExistence type="predicted"/>
<feature type="compositionally biased region" description="Basic and acidic residues" evidence="4">
    <location>
        <begin position="75"/>
        <end position="91"/>
    </location>
</feature>
<keyword evidence="5" id="KW-0472">Membrane</keyword>
<feature type="compositionally biased region" description="Basic and acidic residues" evidence="4">
    <location>
        <begin position="760"/>
        <end position="773"/>
    </location>
</feature>
<evidence type="ECO:0000256" key="2">
    <source>
        <dbReference type="ARBA" id="ARBA00022840"/>
    </source>
</evidence>
<protein>
    <submittedName>
        <fullName evidence="7">Cell division protein FtsK</fullName>
    </submittedName>
</protein>
<sequence>MSTTADHSAPFPADEPNARGDQPVNSPAEPSENPTVPALPNADSTEFVNAPVNADDAATDTAHTRSGNVVPIRPDTARHPEDIPAQDRDARRGDVIDAADDEPTATVPTALVDPPAVKTTWWETAGDATARPLVAKWLTSAEEFKARAKFMVRYAAHTTAFHALRVPLYVPTAFLRSFGALGRVIARVHHWVYDRESKPVRMAARDRNDHDAYMKLREARAETVRKRMAPVMVGLVILLAIAYLSITYIAPFWNWTILVSAMTLVGWWGAPADKPVAGRAVDMEKTPKLTSSTVEDALCSLGIGALNQAYSKGKRVTFPNPISRDGEGWRADVDLPLGVTAGDIIAKRSELSSALRRQIGCVWPEGDAKVHEGRLVLWVGDTDMSKAKQKSWPLAKPGATVDLFKPQPFGTDQRGRWAEVTLMFVSMIIGAVPRMGKTVSLRELLLIAALDPRAVLYAFDLKGTGDLAAIAPCSHAYGVGDDPEDVERMVVEMRELREELRRRTKVIRALPESVCPDNKVTPELAARKDLRLAPIVVGVDECQVWFEHKEHGAELEEICTDLVKRGPALGIILILATQRPDAKSLPTSISANAILRYCLKVQGQTENDMVLGTSQYKNGIRATMFARSDRGIGYLAGEGDDARIVRSVYKDATDAKKIAAGARARREAIGNITGYAAGEAVDVEAARLDPLADTIAVFERGEDKLWSDTLVGRLADLRPAQYKGWTAQNLATALKPYGVKPKQVWATDPETGKGANRNGYHRDALTDAKRNGK</sequence>
<dbReference type="PANTHER" id="PTHR22683:SF1">
    <property type="entry name" value="TYPE VII SECRETION SYSTEM PROTEIN ESSC"/>
    <property type="match status" value="1"/>
</dbReference>
<evidence type="ECO:0000256" key="5">
    <source>
        <dbReference type="SAM" id="Phobius"/>
    </source>
</evidence>
<dbReference type="PROSITE" id="PS50901">
    <property type="entry name" value="FTSK"/>
    <property type="match status" value="1"/>
</dbReference>
<keyword evidence="5" id="KW-1133">Transmembrane helix</keyword>
<dbReference type="GO" id="GO:0051301">
    <property type="term" value="P:cell division"/>
    <property type="evidence" value="ECO:0007669"/>
    <property type="project" value="UniProtKB-KW"/>
</dbReference>
<keyword evidence="2 3" id="KW-0067">ATP-binding</keyword>
<evidence type="ECO:0000256" key="4">
    <source>
        <dbReference type="SAM" id="MobiDB-lite"/>
    </source>
</evidence>
<keyword evidence="8" id="KW-1185">Reference proteome</keyword>
<feature type="transmembrane region" description="Helical" evidence="5">
    <location>
        <begin position="228"/>
        <end position="246"/>
    </location>
</feature>
<feature type="domain" description="FtsK" evidence="6">
    <location>
        <begin position="406"/>
        <end position="608"/>
    </location>
</feature>
<evidence type="ECO:0000256" key="3">
    <source>
        <dbReference type="PROSITE-ProRule" id="PRU00289"/>
    </source>
</evidence>
<reference evidence="7 8" key="1">
    <citation type="journal article" date="2015" name="Int. J. Syst. Evol. Microbiol.">
        <title>Amycolatopsis rhabdoformis sp. nov., an actinomycete isolated from a tropical forest soil.</title>
        <authorList>
            <person name="Souza W.R."/>
            <person name="Silva R.E."/>
            <person name="Goodfellow M."/>
            <person name="Busarakam K."/>
            <person name="Figueiro F.S."/>
            <person name="Ferreira D."/>
            <person name="Rodrigues-Filho E."/>
            <person name="Moraes L.A.B."/>
            <person name="Zucchi T.D."/>
        </authorList>
    </citation>
    <scope>NUCLEOTIDE SEQUENCE [LARGE SCALE GENOMIC DNA]</scope>
    <source>
        <strain evidence="7 8">NCIMB 14900</strain>
    </source>
</reference>
<keyword evidence="7" id="KW-0131">Cell cycle</keyword>
<organism evidence="7 8">
    <name type="scientific">Amycolatopsis rhabdoformis</name>
    <dbReference type="NCBI Taxonomy" id="1448059"/>
    <lineage>
        <taxon>Bacteria</taxon>
        <taxon>Bacillati</taxon>
        <taxon>Actinomycetota</taxon>
        <taxon>Actinomycetes</taxon>
        <taxon>Pseudonocardiales</taxon>
        <taxon>Pseudonocardiaceae</taxon>
        <taxon>Amycolatopsis</taxon>
    </lineage>
</organism>
<evidence type="ECO:0000256" key="1">
    <source>
        <dbReference type="ARBA" id="ARBA00022741"/>
    </source>
</evidence>
<dbReference type="EMBL" id="CP142149">
    <property type="protein sequence ID" value="WSE27913.1"/>
    <property type="molecule type" value="Genomic_DNA"/>
</dbReference>
<evidence type="ECO:0000313" key="8">
    <source>
        <dbReference type="Proteomes" id="UP001330812"/>
    </source>
</evidence>
<keyword evidence="5" id="KW-0812">Transmembrane</keyword>
<dbReference type="InterPro" id="IPR050206">
    <property type="entry name" value="FtsK/SpoIIIE/SftA"/>
</dbReference>
<accession>A0ABZ1I0J6</accession>
<keyword evidence="1 3" id="KW-0547">Nucleotide-binding</keyword>
<feature type="region of interest" description="Disordered" evidence="4">
    <location>
        <begin position="1"/>
        <end position="91"/>
    </location>
</feature>
<gene>
    <name evidence="7" type="ORF">VSH64_34415</name>
</gene>
<feature type="region of interest" description="Disordered" evidence="4">
    <location>
        <begin position="747"/>
        <end position="773"/>
    </location>
</feature>
<dbReference type="Gene3D" id="3.40.50.300">
    <property type="entry name" value="P-loop containing nucleotide triphosphate hydrolases"/>
    <property type="match status" value="1"/>
</dbReference>
<dbReference type="RefSeq" id="WP_326566917.1">
    <property type="nucleotide sequence ID" value="NZ_CP142149.1"/>
</dbReference>
<name>A0ABZ1I0J6_9PSEU</name>
<evidence type="ECO:0000313" key="7">
    <source>
        <dbReference type="EMBL" id="WSE27913.1"/>
    </source>
</evidence>
<keyword evidence="7" id="KW-0132">Cell division</keyword>